<dbReference type="Pfam" id="PF09995">
    <property type="entry name" value="MPAB_Lcp_cat"/>
    <property type="match status" value="1"/>
</dbReference>
<dbReference type="RefSeq" id="WP_146649269.1">
    <property type="nucleotide sequence ID" value="NZ_CP012333.1"/>
</dbReference>
<accession>A0A0K1PXP5</accession>
<dbReference type="Proteomes" id="UP000064967">
    <property type="component" value="Chromosome"/>
</dbReference>
<evidence type="ECO:0000259" key="1">
    <source>
        <dbReference type="Pfam" id="PF09995"/>
    </source>
</evidence>
<feature type="domain" description="ER-bound oxygenase mpaB/mpaB'/Rubber oxygenase catalytic" evidence="1">
    <location>
        <begin position="27"/>
        <end position="245"/>
    </location>
</feature>
<proteinExistence type="predicted"/>
<keyword evidence="3" id="KW-1185">Reference proteome</keyword>
<dbReference type="OrthoDB" id="108890at2"/>
<protein>
    <recommendedName>
        <fullName evidence="1">ER-bound oxygenase mpaB/mpaB'/Rubber oxygenase catalytic domain-containing protein</fullName>
    </recommendedName>
</protein>
<organism evidence="2 3">
    <name type="scientific">Labilithrix luteola</name>
    <dbReference type="NCBI Taxonomy" id="1391654"/>
    <lineage>
        <taxon>Bacteria</taxon>
        <taxon>Pseudomonadati</taxon>
        <taxon>Myxococcota</taxon>
        <taxon>Polyangia</taxon>
        <taxon>Polyangiales</taxon>
        <taxon>Labilitrichaceae</taxon>
        <taxon>Labilithrix</taxon>
    </lineage>
</organism>
<gene>
    <name evidence="2" type="ORF">AKJ09_04941</name>
</gene>
<dbReference type="PANTHER" id="PTHR36151:SF3">
    <property type="entry name" value="ER-BOUND OXYGENASE MPAB_MPAB'_RUBBER OXYGENASE CATALYTIC DOMAIN-CONTAINING PROTEIN"/>
    <property type="match status" value="1"/>
</dbReference>
<evidence type="ECO:0000313" key="3">
    <source>
        <dbReference type="Proteomes" id="UP000064967"/>
    </source>
</evidence>
<dbReference type="InterPro" id="IPR018713">
    <property type="entry name" value="MPAB/Lcp_cat_dom"/>
</dbReference>
<dbReference type="PANTHER" id="PTHR36151">
    <property type="entry name" value="BLR2777 PROTEIN"/>
    <property type="match status" value="1"/>
</dbReference>
<dbReference type="PATRIC" id="fig|1391654.3.peg.5004"/>
<dbReference type="EMBL" id="CP012333">
    <property type="protein sequence ID" value="AKU98277.1"/>
    <property type="molecule type" value="Genomic_DNA"/>
</dbReference>
<dbReference type="AlphaFoldDB" id="A0A0K1PXP5"/>
<dbReference type="KEGG" id="llu:AKJ09_04941"/>
<dbReference type="STRING" id="1391654.AKJ09_04941"/>
<sequence>MAARDDCSAANNRASRDGFFAPDSVSWKVVGHPVALVGGMRALIVQALHPLAMAGVAQYSDFRRNPMKRLRGTSAYVAALVFGDRNAALAAVARVKALHERVRGVDPVTRKPFSANDPETMLWVHCVEIHSFLAAYRAYAGHLTLEQRDRYLAEQAVAAELIGIPSDMIPRSTAEYRRYFARVRPQLCLSAEAAETIDFVVRPKLSSDVPADLRVVGRVFGSMAAALVPRELRRLAGLPNRSPRELPSWMISNLVWRSAPLAARIPLLREAHERMASRIVGETPVRLASNAQRIVQRMTPSSTR</sequence>
<evidence type="ECO:0000313" key="2">
    <source>
        <dbReference type="EMBL" id="AKU98277.1"/>
    </source>
</evidence>
<name>A0A0K1PXP5_9BACT</name>
<reference evidence="2 3" key="1">
    <citation type="submission" date="2015-08" db="EMBL/GenBank/DDBJ databases">
        <authorList>
            <person name="Babu N.S."/>
            <person name="Beckwith C.J."/>
            <person name="Beseler K.G."/>
            <person name="Brison A."/>
            <person name="Carone J.V."/>
            <person name="Caskin T.P."/>
            <person name="Diamond M."/>
            <person name="Durham M.E."/>
            <person name="Foxe J.M."/>
            <person name="Go M."/>
            <person name="Henderson B.A."/>
            <person name="Jones I.B."/>
            <person name="McGettigan J.A."/>
            <person name="Micheletti S.J."/>
            <person name="Nasrallah M.E."/>
            <person name="Ortiz D."/>
            <person name="Piller C.R."/>
            <person name="Privatt S.R."/>
            <person name="Schneider S.L."/>
            <person name="Sharp S."/>
            <person name="Smith T.C."/>
            <person name="Stanton J.D."/>
            <person name="Ullery H.E."/>
            <person name="Wilson R.J."/>
            <person name="Serrano M.G."/>
            <person name="Buck G."/>
            <person name="Lee V."/>
            <person name="Wang Y."/>
            <person name="Carvalho R."/>
            <person name="Voegtly L."/>
            <person name="Shi R."/>
            <person name="Duckworth R."/>
            <person name="Johnson A."/>
            <person name="Loviza R."/>
            <person name="Walstead R."/>
            <person name="Shah Z."/>
            <person name="Kiflezghi M."/>
            <person name="Wade K."/>
            <person name="Ball S.L."/>
            <person name="Bradley K.W."/>
            <person name="Asai D.J."/>
            <person name="Bowman C.A."/>
            <person name="Russell D.A."/>
            <person name="Pope W.H."/>
            <person name="Jacobs-Sera D."/>
            <person name="Hendrix R.W."/>
            <person name="Hatfull G.F."/>
        </authorList>
    </citation>
    <scope>NUCLEOTIDE SEQUENCE [LARGE SCALE GENOMIC DNA]</scope>
    <source>
        <strain evidence="2 3">DSM 27648</strain>
    </source>
</reference>
<dbReference type="GO" id="GO:0016491">
    <property type="term" value="F:oxidoreductase activity"/>
    <property type="evidence" value="ECO:0007669"/>
    <property type="project" value="InterPro"/>
</dbReference>